<gene>
    <name evidence="1" type="ORF">E3E12_07540</name>
</gene>
<dbReference type="SUPFAM" id="SSF143100">
    <property type="entry name" value="TTHA1013/TTHA0281-like"/>
    <property type="match status" value="1"/>
</dbReference>
<reference evidence="1 2" key="1">
    <citation type="submission" date="2019-03" db="EMBL/GenBank/DDBJ databases">
        <title>The complete genome sequence of Swingsia_sp. F3b2 LMG30590(T).</title>
        <authorList>
            <person name="Chua K.-O."/>
            <person name="Chan K.-G."/>
            <person name="See-Too W.-S."/>
        </authorList>
    </citation>
    <scope>NUCLEOTIDE SEQUENCE [LARGE SCALE GENOMIC DNA]</scope>
    <source>
        <strain evidence="1 2">F3b2</strain>
    </source>
</reference>
<dbReference type="EMBL" id="CP038231">
    <property type="protein sequence ID" value="QDH14492.1"/>
    <property type="molecule type" value="Genomic_DNA"/>
</dbReference>
<keyword evidence="2" id="KW-1185">Reference proteome</keyword>
<dbReference type="Proteomes" id="UP000318709">
    <property type="component" value="Chromosome"/>
</dbReference>
<dbReference type="AlphaFoldDB" id="A0A4Y6UAN7"/>
<accession>A0A4Y6UAN7</accession>
<dbReference type="OrthoDB" id="5297106at2"/>
<evidence type="ECO:0000313" key="2">
    <source>
        <dbReference type="Proteomes" id="UP000318709"/>
    </source>
</evidence>
<proteinExistence type="predicted"/>
<protein>
    <submittedName>
        <fullName evidence="1">Antitoxin HicB</fullName>
    </submittedName>
</protein>
<dbReference type="KEGG" id="swf:E3E12_07540"/>
<sequence length="73" mass="8389">MRQREGSRKNHSCRVIHSSEDREWVGLCSEFPDLSWLDPVEVKAFKGIRALVQEVVEDMVEQGEPVPEAVPRN</sequence>
<evidence type="ECO:0000313" key="1">
    <source>
        <dbReference type="EMBL" id="QDH14492.1"/>
    </source>
</evidence>
<name>A0A4Y6UAN7_9PROT</name>
<dbReference type="InterPro" id="IPR035069">
    <property type="entry name" value="TTHA1013/TTHA0281-like"/>
</dbReference>
<organism evidence="1 2">
    <name type="scientific">Formicincola oecophyllae</name>
    <dbReference type="NCBI Taxonomy" id="2558361"/>
    <lineage>
        <taxon>Bacteria</taxon>
        <taxon>Pseudomonadati</taxon>
        <taxon>Pseudomonadota</taxon>
        <taxon>Alphaproteobacteria</taxon>
        <taxon>Acetobacterales</taxon>
        <taxon>Acetobacteraceae</taxon>
        <taxon>Formicincola</taxon>
    </lineage>
</organism>